<dbReference type="Gene3D" id="3.40.720.10">
    <property type="entry name" value="Alkaline Phosphatase, subunit A"/>
    <property type="match status" value="1"/>
</dbReference>
<dbReference type="InterPro" id="IPR024607">
    <property type="entry name" value="Sulfatase_CS"/>
</dbReference>
<dbReference type="CTD" id="20233892"/>
<dbReference type="RefSeq" id="XP_009045786.1">
    <property type="nucleotide sequence ID" value="XM_009047538.1"/>
</dbReference>
<organism evidence="9 10">
    <name type="scientific">Lottia gigantea</name>
    <name type="common">Giant owl limpet</name>
    <dbReference type="NCBI Taxonomy" id="225164"/>
    <lineage>
        <taxon>Eukaryota</taxon>
        <taxon>Metazoa</taxon>
        <taxon>Spiralia</taxon>
        <taxon>Lophotrochozoa</taxon>
        <taxon>Mollusca</taxon>
        <taxon>Gastropoda</taxon>
        <taxon>Patellogastropoda</taxon>
        <taxon>Lottioidea</taxon>
        <taxon>Lottiidae</taxon>
        <taxon>Lottia</taxon>
    </lineage>
</organism>
<feature type="domain" description="Sulfatase N-terminal" evidence="8">
    <location>
        <begin position="20"/>
        <end position="330"/>
    </location>
</feature>
<name>V4B7I4_LOTGI</name>
<dbReference type="GeneID" id="20233892"/>
<dbReference type="CDD" id="cd16029">
    <property type="entry name" value="4-S"/>
    <property type="match status" value="1"/>
</dbReference>
<dbReference type="OMA" id="HENSKYM"/>
<dbReference type="HOGENOM" id="CLU_006332_10_1_1"/>
<evidence type="ECO:0000313" key="9">
    <source>
        <dbReference type="EMBL" id="ESP03556.1"/>
    </source>
</evidence>
<dbReference type="AlphaFoldDB" id="V4B7I4"/>
<evidence type="ECO:0000313" key="10">
    <source>
        <dbReference type="Proteomes" id="UP000030746"/>
    </source>
</evidence>
<dbReference type="InterPro" id="IPR047115">
    <property type="entry name" value="ARSB"/>
</dbReference>
<evidence type="ECO:0000256" key="6">
    <source>
        <dbReference type="ARBA" id="ARBA00023180"/>
    </source>
</evidence>
<evidence type="ECO:0000256" key="7">
    <source>
        <dbReference type="SAM" id="MobiDB-lite"/>
    </source>
</evidence>
<dbReference type="KEGG" id="lgi:LOTGIDRAFT_137302"/>
<dbReference type="PROSITE" id="PS00149">
    <property type="entry name" value="SULFATASE_2"/>
    <property type="match status" value="1"/>
</dbReference>
<evidence type="ECO:0000256" key="5">
    <source>
        <dbReference type="ARBA" id="ARBA00022837"/>
    </source>
</evidence>
<dbReference type="Proteomes" id="UP000030746">
    <property type="component" value="Unassembled WGS sequence"/>
</dbReference>
<keyword evidence="10" id="KW-1185">Reference proteome</keyword>
<dbReference type="GO" id="GO:0046872">
    <property type="term" value="F:metal ion binding"/>
    <property type="evidence" value="ECO:0007669"/>
    <property type="project" value="UniProtKB-KW"/>
</dbReference>
<evidence type="ECO:0000256" key="3">
    <source>
        <dbReference type="ARBA" id="ARBA00022723"/>
    </source>
</evidence>
<dbReference type="PANTHER" id="PTHR10342">
    <property type="entry name" value="ARYLSULFATASE"/>
    <property type="match status" value="1"/>
</dbReference>
<evidence type="ECO:0000256" key="2">
    <source>
        <dbReference type="ARBA" id="ARBA00008779"/>
    </source>
</evidence>
<dbReference type="InterPro" id="IPR017850">
    <property type="entry name" value="Alkaline_phosphatase_core_sf"/>
</dbReference>
<evidence type="ECO:0000259" key="8">
    <source>
        <dbReference type="Pfam" id="PF00884"/>
    </source>
</evidence>
<feature type="region of interest" description="Disordered" evidence="7">
    <location>
        <begin position="473"/>
        <end position="493"/>
    </location>
</feature>
<gene>
    <name evidence="9" type="ORF">LOTGIDRAFT_137302</name>
</gene>
<dbReference type="PANTHER" id="PTHR10342:SF274">
    <property type="entry name" value="ARYLSULFATASE B"/>
    <property type="match status" value="1"/>
</dbReference>
<protein>
    <recommendedName>
        <fullName evidence="8">Sulfatase N-terminal domain-containing protein</fullName>
    </recommendedName>
</protein>
<comment type="cofactor">
    <cofactor evidence="1">
        <name>Ca(2+)</name>
        <dbReference type="ChEBI" id="CHEBI:29108"/>
    </cofactor>
</comment>
<reference evidence="9 10" key="1">
    <citation type="journal article" date="2013" name="Nature">
        <title>Insights into bilaterian evolution from three spiralian genomes.</title>
        <authorList>
            <person name="Simakov O."/>
            <person name="Marletaz F."/>
            <person name="Cho S.J."/>
            <person name="Edsinger-Gonzales E."/>
            <person name="Havlak P."/>
            <person name="Hellsten U."/>
            <person name="Kuo D.H."/>
            <person name="Larsson T."/>
            <person name="Lv J."/>
            <person name="Arendt D."/>
            <person name="Savage R."/>
            <person name="Osoegawa K."/>
            <person name="de Jong P."/>
            <person name="Grimwood J."/>
            <person name="Chapman J.A."/>
            <person name="Shapiro H."/>
            <person name="Aerts A."/>
            <person name="Otillar R.P."/>
            <person name="Terry A.Y."/>
            <person name="Boore J.L."/>
            <person name="Grigoriev I.V."/>
            <person name="Lindberg D.R."/>
            <person name="Seaver E.C."/>
            <person name="Weisblat D.A."/>
            <person name="Putnam N.H."/>
            <person name="Rokhsar D.S."/>
        </authorList>
    </citation>
    <scope>NUCLEOTIDE SEQUENCE [LARGE SCALE GENOMIC DNA]</scope>
</reference>
<dbReference type="InterPro" id="IPR000917">
    <property type="entry name" value="Sulfatase_N"/>
</dbReference>
<keyword evidence="6" id="KW-0325">Glycoprotein</keyword>
<dbReference type="STRING" id="225164.V4B7I4"/>
<evidence type="ECO:0000256" key="4">
    <source>
        <dbReference type="ARBA" id="ARBA00022801"/>
    </source>
</evidence>
<dbReference type="SUPFAM" id="SSF53649">
    <property type="entry name" value="Alkaline phosphatase-like"/>
    <property type="match status" value="1"/>
</dbReference>
<dbReference type="EMBL" id="KB199981">
    <property type="protein sequence ID" value="ESP03556.1"/>
    <property type="molecule type" value="Genomic_DNA"/>
</dbReference>
<keyword evidence="3" id="KW-0479">Metal-binding</keyword>
<sequence length="493" mass="56971">MIATLFYKTDDTEKQTSKQPNIIYIFADDLGYNDVGYHRSEIKTPNIDRLSREGVRLENYYVQPICTPSRSQFMSGRYQIHTGLQHGVIKPSQPNALPTTSPTIAEKLKEVGYTTHAIGKWHLGFYKDKFLPINRGFDTFFGFYTGAEDYFDHFRCFEYCGYDLHNNDSSVFNETGHYSTHLFTERAINIVKSHDQSKPMFLYLAYQAVHSPLQAPRRYIRPYFHIQDKHRRKYAGMVSCLDEGIGNLTDALKEAGMWENTVFVFSTDNGGSIGDGGNNWPLRGWKGSLWEGAMRGVGFVLSSKLKYPGTVNYEFIHVSDWYLTFLKIAGAKRNGTKDMDGFNQWSTISENAPSPRKELLHNIDPLTMKQGKRLYRDTFDNRIRAAIRVNNWKLITGYPGNSSWIPPPHISRHLDPRIRYQSDNNNDAKNIWLFNIADDPYEEIDLSNTHIDIVRSLLDRLLEYEKTAVPIRYPAYDPESNPQKHGGQWKPWK</sequence>
<evidence type="ECO:0000256" key="1">
    <source>
        <dbReference type="ARBA" id="ARBA00001913"/>
    </source>
</evidence>
<comment type="similarity">
    <text evidence="2">Belongs to the sulfatase family.</text>
</comment>
<keyword evidence="4" id="KW-0378">Hydrolase</keyword>
<dbReference type="OrthoDB" id="103349at2759"/>
<dbReference type="Gene3D" id="3.30.1120.10">
    <property type="match status" value="1"/>
</dbReference>
<accession>V4B7I4</accession>
<proteinExistence type="inferred from homology"/>
<keyword evidence="5" id="KW-0106">Calcium</keyword>
<dbReference type="GO" id="GO:0008484">
    <property type="term" value="F:sulfuric ester hydrolase activity"/>
    <property type="evidence" value="ECO:0007669"/>
    <property type="project" value="InterPro"/>
</dbReference>
<dbReference type="Pfam" id="PF00884">
    <property type="entry name" value="Sulfatase"/>
    <property type="match status" value="1"/>
</dbReference>